<evidence type="ECO:0000313" key="11">
    <source>
        <dbReference type="Proteomes" id="UP000037784"/>
    </source>
</evidence>
<dbReference type="GO" id="GO:0005507">
    <property type="term" value="F:copper ion binding"/>
    <property type="evidence" value="ECO:0007669"/>
    <property type="project" value="InterPro"/>
</dbReference>
<dbReference type="InterPro" id="IPR051403">
    <property type="entry name" value="NosZ/Cyto_c_oxidase_sub2"/>
</dbReference>
<reference evidence="11" key="3">
    <citation type="submission" date="2015-08" db="EMBL/GenBank/DDBJ databases">
        <title>Draft Genome Sequence of a Heterotrophic Facultative Anaerobic Bacterium Ardenticatena maritima Strain 110S.</title>
        <authorList>
            <person name="Kawaichi S."/>
            <person name="Yoshida T."/>
            <person name="Sako Y."/>
            <person name="Nakamura R."/>
        </authorList>
    </citation>
    <scope>NUCLEOTIDE SEQUENCE [LARGE SCALE GENOMIC DNA]</scope>
    <source>
        <strain evidence="11">110S</strain>
    </source>
</reference>
<feature type="transmembrane region" description="Helical" evidence="7">
    <location>
        <begin position="9"/>
        <end position="31"/>
    </location>
</feature>
<dbReference type="InterPro" id="IPR001505">
    <property type="entry name" value="Copper_CuA"/>
</dbReference>
<dbReference type="EMBL" id="LGKN01000003">
    <property type="protein sequence ID" value="KPL89631.1"/>
    <property type="molecule type" value="Genomic_DNA"/>
</dbReference>
<evidence type="ECO:0000256" key="5">
    <source>
        <dbReference type="ARBA" id="ARBA00031399"/>
    </source>
</evidence>
<dbReference type="InterPro" id="IPR008972">
    <property type="entry name" value="Cupredoxin"/>
</dbReference>
<dbReference type="CDD" id="cd13913">
    <property type="entry name" value="ba3_CcO_II_C"/>
    <property type="match status" value="1"/>
</dbReference>
<dbReference type="GO" id="GO:0016491">
    <property type="term" value="F:oxidoreductase activity"/>
    <property type="evidence" value="ECO:0007669"/>
    <property type="project" value="UniProtKB-KW"/>
</dbReference>
<comment type="function">
    <text evidence="4">Subunits I and II form the functional core of the enzyme complex. Electrons originating in cytochrome c are transferred via heme a and Cu(A) to the binuclear center formed by heme a3 and Cu(B).</text>
</comment>
<dbReference type="STRING" id="872965.SE16_04255"/>
<dbReference type="PANTHER" id="PTHR42838">
    <property type="entry name" value="CYTOCHROME C OXIDASE SUBUNIT II"/>
    <property type="match status" value="1"/>
</dbReference>
<protein>
    <recommendedName>
        <fullName evidence="5">Cytochrome aa3 subunit 2</fullName>
    </recommendedName>
</protein>
<dbReference type="EMBL" id="BBZA01000196">
    <property type="protein sequence ID" value="GAP63856.1"/>
    <property type="molecule type" value="Genomic_DNA"/>
</dbReference>
<evidence type="ECO:0000256" key="1">
    <source>
        <dbReference type="ARBA" id="ARBA00004196"/>
    </source>
</evidence>
<dbReference type="Proteomes" id="UP000050502">
    <property type="component" value="Unassembled WGS sequence"/>
</dbReference>
<dbReference type="InterPro" id="IPR002429">
    <property type="entry name" value="CcO_II-like_C"/>
</dbReference>
<keyword evidence="7" id="KW-0472">Membrane</keyword>
<dbReference type="OrthoDB" id="9773456at2"/>
<evidence type="ECO:0000256" key="3">
    <source>
        <dbReference type="ARBA" id="ARBA00023008"/>
    </source>
</evidence>
<evidence type="ECO:0000313" key="12">
    <source>
        <dbReference type="Proteomes" id="UP000050502"/>
    </source>
</evidence>
<evidence type="ECO:0000256" key="6">
    <source>
        <dbReference type="ARBA" id="ARBA00047816"/>
    </source>
</evidence>
<comment type="catalytic activity">
    <reaction evidence="6">
        <text>4 Fe(II)-[cytochrome c] + O2 + 8 H(+)(in) = 4 Fe(III)-[cytochrome c] + 2 H2O + 4 H(+)(out)</text>
        <dbReference type="Rhea" id="RHEA:11436"/>
        <dbReference type="Rhea" id="RHEA-COMP:10350"/>
        <dbReference type="Rhea" id="RHEA-COMP:14399"/>
        <dbReference type="ChEBI" id="CHEBI:15377"/>
        <dbReference type="ChEBI" id="CHEBI:15378"/>
        <dbReference type="ChEBI" id="CHEBI:15379"/>
        <dbReference type="ChEBI" id="CHEBI:29033"/>
        <dbReference type="ChEBI" id="CHEBI:29034"/>
        <dbReference type="EC" id="7.1.1.9"/>
    </reaction>
</comment>
<dbReference type="PANTHER" id="PTHR42838:SF2">
    <property type="entry name" value="NITROUS-OXIDE REDUCTASE"/>
    <property type="match status" value="1"/>
</dbReference>
<accession>A0A0M8KAV4</accession>
<feature type="domain" description="Cytochrome oxidase subunit II copper A binding" evidence="8">
    <location>
        <begin position="63"/>
        <end position="163"/>
    </location>
</feature>
<dbReference type="SUPFAM" id="SSF49503">
    <property type="entry name" value="Cupredoxins"/>
    <property type="match status" value="1"/>
</dbReference>
<dbReference type="Gene3D" id="2.60.40.420">
    <property type="entry name" value="Cupredoxins - blue copper proteins"/>
    <property type="match status" value="1"/>
</dbReference>
<reference evidence="10 12" key="2">
    <citation type="submission" date="2015-07" db="EMBL/GenBank/DDBJ databases">
        <title>Whole genome sequence of Ardenticatena maritima DSM 23922.</title>
        <authorList>
            <person name="Hemp J."/>
            <person name="Ward L.M."/>
            <person name="Pace L.A."/>
            <person name="Fischer W.W."/>
        </authorList>
    </citation>
    <scope>NUCLEOTIDE SEQUENCE [LARGE SCALE GENOMIC DNA]</scope>
    <source>
        <strain evidence="10 12">110S</strain>
    </source>
</reference>
<reference evidence="9 11" key="1">
    <citation type="journal article" date="2015" name="Genome Announc.">
        <title>Draft Genome Sequence of a Heterotrophic Facultative Anaerobic Thermophilic Bacterium, Ardenticatena maritima Strain 110ST.</title>
        <authorList>
            <person name="Kawaichi S."/>
            <person name="Yoshida T."/>
            <person name="Sako Y."/>
            <person name="Nakamura R."/>
        </authorList>
    </citation>
    <scope>NUCLEOTIDE SEQUENCE [LARGE SCALE GENOMIC DNA]</scope>
    <source>
        <strain evidence="9 11">110S</strain>
    </source>
</reference>
<dbReference type="AlphaFoldDB" id="A0A0M8KAV4"/>
<evidence type="ECO:0000256" key="2">
    <source>
        <dbReference type="ARBA" id="ARBA00022723"/>
    </source>
</evidence>
<sequence>MPIERSERLFINLSILMLVIFFIAVLVSAFIGGLQVPAPAGTIDPAAINQTAPFDNPGVRELVPGKRYEVVMIAQTWAFIPGEIRVPAGSEVTFRITSRDVIHGFEITGKNANVMLIPGQISLVKVKFDKPGEHYIICHEYCGIGHQTMYAKIIVEPAPQAAK</sequence>
<dbReference type="PROSITE" id="PS00078">
    <property type="entry name" value="COX2"/>
    <property type="match status" value="1"/>
</dbReference>
<gene>
    <name evidence="9" type="primary">coxB</name>
    <name evidence="9" type="ORF">ARMA_2279</name>
    <name evidence="10" type="ORF">SE16_04255</name>
</gene>
<evidence type="ECO:0000256" key="7">
    <source>
        <dbReference type="SAM" id="Phobius"/>
    </source>
</evidence>
<dbReference type="GO" id="GO:0030313">
    <property type="term" value="C:cell envelope"/>
    <property type="evidence" value="ECO:0007669"/>
    <property type="project" value="UniProtKB-SubCell"/>
</dbReference>
<dbReference type="RefSeq" id="WP_054493640.1">
    <property type="nucleotide sequence ID" value="NZ_BBZA01000196.1"/>
</dbReference>
<comment type="caution">
    <text evidence="9">The sequence shown here is derived from an EMBL/GenBank/DDBJ whole genome shotgun (WGS) entry which is preliminary data.</text>
</comment>
<organism evidence="9 11">
    <name type="scientific">Ardenticatena maritima</name>
    <dbReference type="NCBI Taxonomy" id="872965"/>
    <lineage>
        <taxon>Bacteria</taxon>
        <taxon>Bacillati</taxon>
        <taxon>Chloroflexota</taxon>
        <taxon>Ardenticatenia</taxon>
        <taxon>Ardenticatenales</taxon>
        <taxon>Ardenticatenaceae</taxon>
        <taxon>Ardenticatena</taxon>
    </lineage>
</organism>
<dbReference type="GO" id="GO:0004129">
    <property type="term" value="F:cytochrome-c oxidase activity"/>
    <property type="evidence" value="ECO:0007669"/>
    <property type="project" value="UniProtKB-EC"/>
</dbReference>
<keyword evidence="3" id="KW-0186">Copper</keyword>
<dbReference type="InterPro" id="IPR034214">
    <property type="entry name" value="Ba3_CcO_II_C"/>
</dbReference>
<evidence type="ECO:0000259" key="8">
    <source>
        <dbReference type="PROSITE" id="PS50857"/>
    </source>
</evidence>
<dbReference type="InParanoid" id="A0A0M8KAV4"/>
<keyword evidence="7" id="KW-0812">Transmembrane</keyword>
<keyword evidence="7" id="KW-1133">Transmembrane helix</keyword>
<dbReference type="Proteomes" id="UP000037784">
    <property type="component" value="Unassembled WGS sequence"/>
</dbReference>
<dbReference type="PATRIC" id="fig|872965.6.peg.823"/>
<evidence type="ECO:0000256" key="4">
    <source>
        <dbReference type="ARBA" id="ARBA00024688"/>
    </source>
</evidence>
<dbReference type="PROSITE" id="PS50857">
    <property type="entry name" value="COX2_CUA"/>
    <property type="match status" value="1"/>
</dbReference>
<comment type="subcellular location">
    <subcellularLocation>
        <location evidence="1">Cell envelope</location>
    </subcellularLocation>
</comment>
<evidence type="ECO:0000313" key="9">
    <source>
        <dbReference type="EMBL" id="GAP63856.1"/>
    </source>
</evidence>
<keyword evidence="11" id="KW-1185">Reference proteome</keyword>
<name>A0A0M8KAV4_9CHLR</name>
<dbReference type="Pfam" id="PF00116">
    <property type="entry name" value="COX2"/>
    <property type="match status" value="1"/>
</dbReference>
<dbReference type="GO" id="GO:0016020">
    <property type="term" value="C:membrane"/>
    <property type="evidence" value="ECO:0007669"/>
    <property type="project" value="InterPro"/>
</dbReference>
<evidence type="ECO:0000313" key="10">
    <source>
        <dbReference type="EMBL" id="KPL89631.1"/>
    </source>
</evidence>
<keyword evidence="2" id="KW-0479">Metal-binding</keyword>
<proteinExistence type="predicted"/>
<keyword evidence="9" id="KW-0560">Oxidoreductase</keyword>